<dbReference type="AlphaFoldDB" id="A0A8T0XMA7"/>
<evidence type="ECO:0000313" key="2">
    <source>
        <dbReference type="Proteomes" id="UP000823388"/>
    </source>
</evidence>
<dbReference type="Proteomes" id="UP000823388">
    <property type="component" value="Chromosome 1K"/>
</dbReference>
<proteinExistence type="predicted"/>
<accession>A0A8T0XMA7</accession>
<name>A0A8T0XMA7_PANVG</name>
<reference evidence="1" key="1">
    <citation type="submission" date="2020-05" db="EMBL/GenBank/DDBJ databases">
        <title>WGS assembly of Panicum virgatum.</title>
        <authorList>
            <person name="Lovell J.T."/>
            <person name="Jenkins J."/>
            <person name="Shu S."/>
            <person name="Juenger T.E."/>
            <person name="Schmutz J."/>
        </authorList>
    </citation>
    <scope>NUCLEOTIDE SEQUENCE</scope>
    <source>
        <strain evidence="1">AP13</strain>
    </source>
</reference>
<comment type="caution">
    <text evidence="1">The sequence shown here is derived from an EMBL/GenBank/DDBJ whole genome shotgun (WGS) entry which is preliminary data.</text>
</comment>
<evidence type="ECO:0000313" key="1">
    <source>
        <dbReference type="EMBL" id="KAG2656589.1"/>
    </source>
</evidence>
<gene>
    <name evidence="1" type="ORF">PVAP13_1KG096177</name>
</gene>
<keyword evidence="2" id="KW-1185">Reference proteome</keyword>
<dbReference type="EMBL" id="CM029037">
    <property type="protein sequence ID" value="KAG2656589.1"/>
    <property type="molecule type" value="Genomic_DNA"/>
</dbReference>
<protein>
    <submittedName>
        <fullName evidence="1">Uncharacterized protein</fullName>
    </submittedName>
</protein>
<organism evidence="1 2">
    <name type="scientific">Panicum virgatum</name>
    <name type="common">Blackwell switchgrass</name>
    <dbReference type="NCBI Taxonomy" id="38727"/>
    <lineage>
        <taxon>Eukaryota</taxon>
        <taxon>Viridiplantae</taxon>
        <taxon>Streptophyta</taxon>
        <taxon>Embryophyta</taxon>
        <taxon>Tracheophyta</taxon>
        <taxon>Spermatophyta</taxon>
        <taxon>Magnoliopsida</taxon>
        <taxon>Liliopsida</taxon>
        <taxon>Poales</taxon>
        <taxon>Poaceae</taxon>
        <taxon>PACMAD clade</taxon>
        <taxon>Panicoideae</taxon>
        <taxon>Panicodae</taxon>
        <taxon>Paniceae</taxon>
        <taxon>Panicinae</taxon>
        <taxon>Panicum</taxon>
        <taxon>Panicum sect. Hiantes</taxon>
    </lineage>
</organism>
<sequence>MGGGTLLRLRGGCWICIQLPSMAVARGSIYKIVVAPICRVPGREEEYSERVPFLPFFSPSPSPSCRLLLLPLLLVVYGRGLLWLVVDPPRPWRCAPGVPGSSSRQLHILCLCTLYLSWRK</sequence>